<feature type="compositionally biased region" description="Basic residues" evidence="1">
    <location>
        <begin position="124"/>
        <end position="137"/>
    </location>
</feature>
<feature type="region of interest" description="Disordered" evidence="1">
    <location>
        <begin position="478"/>
        <end position="562"/>
    </location>
</feature>
<proteinExistence type="predicted"/>
<gene>
    <name evidence="2" type="ORF">PCOR1329_LOCUS48033</name>
</gene>
<reference evidence="2" key="1">
    <citation type="submission" date="2023-10" db="EMBL/GenBank/DDBJ databases">
        <authorList>
            <person name="Chen Y."/>
            <person name="Shah S."/>
            <person name="Dougan E. K."/>
            <person name="Thang M."/>
            <person name="Chan C."/>
        </authorList>
    </citation>
    <scope>NUCLEOTIDE SEQUENCE [LARGE SCALE GENOMIC DNA]</scope>
</reference>
<organism evidence="2 3">
    <name type="scientific">Prorocentrum cordatum</name>
    <dbReference type="NCBI Taxonomy" id="2364126"/>
    <lineage>
        <taxon>Eukaryota</taxon>
        <taxon>Sar</taxon>
        <taxon>Alveolata</taxon>
        <taxon>Dinophyceae</taxon>
        <taxon>Prorocentrales</taxon>
        <taxon>Prorocentraceae</taxon>
        <taxon>Prorocentrum</taxon>
    </lineage>
</organism>
<evidence type="ECO:0000313" key="3">
    <source>
        <dbReference type="Proteomes" id="UP001189429"/>
    </source>
</evidence>
<accession>A0ABN9UHA8</accession>
<keyword evidence="3" id="KW-1185">Reference proteome</keyword>
<comment type="caution">
    <text evidence="2">The sequence shown here is derived from an EMBL/GenBank/DDBJ whole genome shotgun (WGS) entry which is preliminary data.</text>
</comment>
<evidence type="ECO:0000313" key="2">
    <source>
        <dbReference type="EMBL" id="CAK0858162.1"/>
    </source>
</evidence>
<feature type="compositionally biased region" description="Gly residues" evidence="1">
    <location>
        <begin position="527"/>
        <end position="539"/>
    </location>
</feature>
<feature type="compositionally biased region" description="Gly residues" evidence="1">
    <location>
        <begin position="502"/>
        <end position="512"/>
    </location>
</feature>
<feature type="region of interest" description="Disordered" evidence="1">
    <location>
        <begin position="443"/>
        <end position="463"/>
    </location>
</feature>
<dbReference type="EMBL" id="CAUYUJ010015793">
    <property type="protein sequence ID" value="CAK0858162.1"/>
    <property type="molecule type" value="Genomic_DNA"/>
</dbReference>
<name>A0ABN9UHA8_9DINO</name>
<protein>
    <submittedName>
        <fullName evidence="2">Uncharacterized protein</fullName>
    </submittedName>
</protein>
<evidence type="ECO:0000256" key="1">
    <source>
        <dbReference type="SAM" id="MobiDB-lite"/>
    </source>
</evidence>
<dbReference type="Proteomes" id="UP001189429">
    <property type="component" value="Unassembled WGS sequence"/>
</dbReference>
<feature type="region of interest" description="Disordered" evidence="1">
    <location>
        <begin position="107"/>
        <end position="160"/>
    </location>
</feature>
<sequence length="605" mass="65361">MTPWEEWPKKEAAPADVILELSVPKPAAKHVSQAKEKGGAVILWHCRGPCESSADASQLQARRRRLTDAMLRDVASRTGEKVQVVQWWFRIFEFYCARPADRWPSLADLPVQESGPESASDRLQRRRRSTSPSRRHLAACGGRSSDLAARRSPSLGAVPPESAADRLRRVALRQIDKGPPQAQRKPEEWTQSRWDEEKDLYMDEVRGICQDKGLLDLISRAKTEDLDAEKLKEWLSHYTVHKLLEAGMNPMIAVFSLASEGGGRVDEEQIRQEMARRTQAIQVRMEQRQSERDEAVDPKDFEAFKSVFSTRFAKAKEETGKKNELFARVSRSRSCTPKWLERTPSELSSAESLAGDGVTGEQLMLHASSYALLSCGLLNKAPEAREHIDQQEQVRRAGARILRETVPGHAGYGLGQLGPPHVHVRGLQCEGCGDDVRAAAARRRTSAAGASAGGPPGGHAAQAGAPVREFLLAGARAVRRRRRAGQQGRRQGAQGPPARRGAGPGLGGGVGGVLPAEAPRLLRADGPQGGPAGGGVRGGVGRRPRGVRPGAAAGRGRRAPDDVDVRRWARRGQRGGGSGATVGVILSGEDASVPDGPLISAIGAL</sequence>
<feature type="compositionally biased region" description="Low complexity" evidence="1">
    <location>
        <begin position="485"/>
        <end position="501"/>
    </location>
</feature>